<keyword evidence="1" id="KW-0732">Signal</keyword>
<dbReference type="InterPro" id="IPR050229">
    <property type="entry name" value="GlpE_sulfurtransferase"/>
</dbReference>
<comment type="caution">
    <text evidence="3">The sequence shown here is derived from an EMBL/GenBank/DDBJ whole genome shotgun (WGS) entry which is preliminary data.</text>
</comment>
<dbReference type="AlphaFoldDB" id="A0A2A5AD97"/>
<dbReference type="SUPFAM" id="SSF52821">
    <property type="entry name" value="Rhodanese/Cell cycle control phosphatase"/>
    <property type="match status" value="1"/>
</dbReference>
<feature type="chain" id="PRO_5013286218" evidence="1">
    <location>
        <begin position="25"/>
        <end position="109"/>
    </location>
</feature>
<dbReference type="InterPro" id="IPR036873">
    <property type="entry name" value="Rhodanese-like_dom_sf"/>
</dbReference>
<dbReference type="Gene3D" id="3.40.250.10">
    <property type="entry name" value="Rhodanese-like domain"/>
    <property type="match status" value="1"/>
</dbReference>
<gene>
    <name evidence="3" type="ORF">COA96_17870</name>
</gene>
<evidence type="ECO:0000256" key="1">
    <source>
        <dbReference type="SAM" id="SignalP"/>
    </source>
</evidence>
<evidence type="ECO:0000313" key="3">
    <source>
        <dbReference type="EMBL" id="PCJ17292.1"/>
    </source>
</evidence>
<evidence type="ECO:0000259" key="2">
    <source>
        <dbReference type="PROSITE" id="PS50206"/>
    </source>
</evidence>
<dbReference type="InterPro" id="IPR001763">
    <property type="entry name" value="Rhodanese-like_dom"/>
</dbReference>
<dbReference type="SMART" id="SM00450">
    <property type="entry name" value="RHOD"/>
    <property type="match status" value="1"/>
</dbReference>
<dbReference type="Pfam" id="PF00581">
    <property type="entry name" value="Rhodanese"/>
    <property type="match status" value="1"/>
</dbReference>
<dbReference type="EMBL" id="NVVJ01000108">
    <property type="protein sequence ID" value="PCJ17292.1"/>
    <property type="molecule type" value="Genomic_DNA"/>
</dbReference>
<sequence length="109" mass="11898">MIKLSKFATVAILAFLLSSCGLFAPQTVWIDVRSVEEYQQDHINTTENIPHTEIAARISDLNLSKSTPIKVFCRSGVRAGIALTALEDLGYTNVENVGGIADAREIFSN</sequence>
<feature type="domain" description="Rhodanese" evidence="2">
    <location>
        <begin position="23"/>
        <end position="108"/>
    </location>
</feature>
<dbReference type="Proteomes" id="UP000218327">
    <property type="component" value="Unassembled WGS sequence"/>
</dbReference>
<dbReference type="CDD" id="cd00158">
    <property type="entry name" value="RHOD"/>
    <property type="match status" value="1"/>
</dbReference>
<dbReference type="PROSITE" id="PS50206">
    <property type="entry name" value="RHODANESE_3"/>
    <property type="match status" value="1"/>
</dbReference>
<proteinExistence type="predicted"/>
<evidence type="ECO:0000313" key="4">
    <source>
        <dbReference type="Proteomes" id="UP000218327"/>
    </source>
</evidence>
<protein>
    <submittedName>
        <fullName evidence="3">Rhodanese</fullName>
    </submittedName>
</protein>
<dbReference type="PROSITE" id="PS51257">
    <property type="entry name" value="PROKAR_LIPOPROTEIN"/>
    <property type="match status" value="1"/>
</dbReference>
<dbReference type="PANTHER" id="PTHR43031">
    <property type="entry name" value="FAD-DEPENDENT OXIDOREDUCTASE"/>
    <property type="match status" value="1"/>
</dbReference>
<reference evidence="4" key="1">
    <citation type="submission" date="2017-08" db="EMBL/GenBank/DDBJ databases">
        <title>A dynamic microbial community with high functional redundancy inhabits the cold, oxic subseafloor aquifer.</title>
        <authorList>
            <person name="Tully B.J."/>
            <person name="Wheat C.G."/>
            <person name="Glazer B.T."/>
            <person name="Huber J.A."/>
        </authorList>
    </citation>
    <scope>NUCLEOTIDE SEQUENCE [LARGE SCALE GENOMIC DNA]</scope>
</reference>
<accession>A0A2A5AD97</accession>
<organism evidence="3 4">
    <name type="scientific">SAR86 cluster bacterium</name>
    <dbReference type="NCBI Taxonomy" id="2030880"/>
    <lineage>
        <taxon>Bacteria</taxon>
        <taxon>Pseudomonadati</taxon>
        <taxon>Pseudomonadota</taxon>
        <taxon>Gammaproteobacteria</taxon>
        <taxon>SAR86 cluster</taxon>
    </lineage>
</organism>
<feature type="signal peptide" evidence="1">
    <location>
        <begin position="1"/>
        <end position="24"/>
    </location>
</feature>
<dbReference type="PANTHER" id="PTHR43031:SF18">
    <property type="entry name" value="RHODANESE-RELATED SULFURTRANSFERASES"/>
    <property type="match status" value="1"/>
</dbReference>
<name>A0A2A5AD97_9GAMM</name>